<dbReference type="AlphaFoldDB" id="A0A5C7A776"/>
<dbReference type="PANTHER" id="PTHR45947">
    <property type="entry name" value="SULFOQUINOVOSYL TRANSFERASE SQD2"/>
    <property type="match status" value="1"/>
</dbReference>
<dbReference type="Pfam" id="PF00534">
    <property type="entry name" value="Glycos_transf_1"/>
    <property type="match status" value="1"/>
</dbReference>
<evidence type="ECO:0000313" key="4">
    <source>
        <dbReference type="Proteomes" id="UP000321903"/>
    </source>
</evidence>
<evidence type="ECO:0000313" key="3">
    <source>
        <dbReference type="EMBL" id="TXD98565.1"/>
    </source>
</evidence>
<comment type="caution">
    <text evidence="3">The sequence shown here is derived from an EMBL/GenBank/DDBJ whole genome shotgun (WGS) entry which is preliminary data.</text>
</comment>
<keyword evidence="3" id="KW-0808">Transferase</keyword>
<gene>
    <name evidence="3" type="ORF">ES754_00375</name>
</gene>
<organism evidence="3 4">
    <name type="scientific">Psychrobacter frigidicola</name>
    <dbReference type="NCBI Taxonomy" id="45611"/>
    <lineage>
        <taxon>Bacteria</taxon>
        <taxon>Pseudomonadati</taxon>
        <taxon>Pseudomonadota</taxon>
        <taxon>Gammaproteobacteria</taxon>
        <taxon>Moraxellales</taxon>
        <taxon>Moraxellaceae</taxon>
        <taxon>Psychrobacter</taxon>
    </lineage>
</organism>
<feature type="domain" description="Glycosyltransferase subfamily 4-like N-terminal" evidence="2">
    <location>
        <begin position="5"/>
        <end position="160"/>
    </location>
</feature>
<dbReference type="GO" id="GO:0016757">
    <property type="term" value="F:glycosyltransferase activity"/>
    <property type="evidence" value="ECO:0007669"/>
    <property type="project" value="InterPro"/>
</dbReference>
<proteinExistence type="predicted"/>
<dbReference type="OrthoDB" id="9777346at2"/>
<dbReference type="InterPro" id="IPR001296">
    <property type="entry name" value="Glyco_trans_1"/>
</dbReference>
<reference evidence="3 4" key="1">
    <citation type="submission" date="2019-08" db="EMBL/GenBank/DDBJ databases">
        <title>Genome sequence of Psychrobacter frigidicola ACAM304 (type strain).</title>
        <authorList>
            <person name="Bowman J.P."/>
        </authorList>
    </citation>
    <scope>NUCLEOTIDE SEQUENCE [LARGE SCALE GENOMIC DNA]</scope>
    <source>
        <strain evidence="3 4">ACAM 304</strain>
    </source>
</reference>
<dbReference type="InterPro" id="IPR050194">
    <property type="entry name" value="Glycosyltransferase_grp1"/>
</dbReference>
<evidence type="ECO:0000259" key="2">
    <source>
        <dbReference type="Pfam" id="PF13439"/>
    </source>
</evidence>
<protein>
    <submittedName>
        <fullName evidence="3">Glycosyltransferase family 1 protein</fullName>
    </submittedName>
</protein>
<feature type="domain" description="Glycosyl transferase family 1" evidence="1">
    <location>
        <begin position="178"/>
        <end position="289"/>
    </location>
</feature>
<keyword evidence="4" id="KW-1185">Reference proteome</keyword>
<name>A0A5C7A776_9GAMM</name>
<sequence length="352" mass="39579">MDRAGAETMLMNLYRHTDRNKIQFDFITFTDETGDYDAEIIALGGKVIPIIASNPITRMLKLKKFLQRHPEYTIVHAHMSLSNAFHLLAAKNAGVKHLISHAHSTKNGKRGIVEKIYEKWALITNRHIATYKIACGELAAQYLFGTTRNVLLLPNAVDIQEMVTVAENSRDYINREFSDNGLKIIQVGRLYKVKNHTFSLKIAEELKKRQVNFTIYIIGQGPLEKDLKQQAQDTSLLDNVKFLGLRTDITELMASADYMIMPSLSEGFPVVLVESQTVRLMTIVSKEVPAEVDLGIGLVDFLPIDSAVEWADHLLENKQSNISNEEIINVLKSGGFDVALSAEKLAKMYMSL</sequence>
<dbReference type="Gene3D" id="3.40.50.2000">
    <property type="entry name" value="Glycogen Phosphorylase B"/>
    <property type="match status" value="2"/>
</dbReference>
<accession>A0A5C7A776</accession>
<dbReference type="Pfam" id="PF13439">
    <property type="entry name" value="Glyco_transf_4"/>
    <property type="match status" value="1"/>
</dbReference>
<dbReference type="PANTHER" id="PTHR45947:SF14">
    <property type="entry name" value="SLL1723 PROTEIN"/>
    <property type="match status" value="1"/>
</dbReference>
<dbReference type="Proteomes" id="UP000321903">
    <property type="component" value="Unassembled WGS sequence"/>
</dbReference>
<evidence type="ECO:0000259" key="1">
    <source>
        <dbReference type="Pfam" id="PF00534"/>
    </source>
</evidence>
<dbReference type="EMBL" id="VORZ01000001">
    <property type="protein sequence ID" value="TXD98565.1"/>
    <property type="molecule type" value="Genomic_DNA"/>
</dbReference>
<dbReference type="SUPFAM" id="SSF53756">
    <property type="entry name" value="UDP-Glycosyltransferase/glycogen phosphorylase"/>
    <property type="match status" value="1"/>
</dbReference>
<dbReference type="InterPro" id="IPR028098">
    <property type="entry name" value="Glyco_trans_4-like_N"/>
</dbReference>